<dbReference type="KEGG" id="dfl:DFE_0251"/>
<dbReference type="Proteomes" id="UP000269883">
    <property type="component" value="Chromosome"/>
</dbReference>
<dbReference type="RefSeq" id="WP_126375781.1">
    <property type="nucleotide sequence ID" value="NZ_AP017378.1"/>
</dbReference>
<accession>A0A2Z6AUR7</accession>
<proteinExistence type="predicted"/>
<organism evidence="3 4">
    <name type="scientific">Desulfovibrio ferrophilus</name>
    <dbReference type="NCBI Taxonomy" id="241368"/>
    <lineage>
        <taxon>Bacteria</taxon>
        <taxon>Pseudomonadati</taxon>
        <taxon>Thermodesulfobacteriota</taxon>
        <taxon>Desulfovibrionia</taxon>
        <taxon>Desulfovibrionales</taxon>
        <taxon>Desulfovibrionaceae</taxon>
        <taxon>Desulfovibrio</taxon>
    </lineage>
</organism>
<dbReference type="AlphaFoldDB" id="A0A2Z6AUR7"/>
<reference evidence="3 4" key="1">
    <citation type="journal article" date="2018" name="Sci. Adv.">
        <title>Multi-heme cytochromes provide a pathway for survival in energy-limited environments.</title>
        <authorList>
            <person name="Deng X."/>
            <person name="Dohmae N."/>
            <person name="Nealson K.H."/>
            <person name="Hashimoto K."/>
            <person name="Okamoto A."/>
        </authorList>
    </citation>
    <scope>NUCLEOTIDE SEQUENCE [LARGE SCALE GENOMIC DNA]</scope>
    <source>
        <strain evidence="3 4">IS5</strain>
    </source>
</reference>
<dbReference type="Pfam" id="PF13938">
    <property type="entry name" value="DUF4213"/>
    <property type="match status" value="1"/>
</dbReference>
<dbReference type="InterPro" id="IPR025251">
    <property type="entry name" value="DUF4213"/>
</dbReference>
<evidence type="ECO:0000313" key="3">
    <source>
        <dbReference type="EMBL" id="BBD06977.1"/>
    </source>
</evidence>
<evidence type="ECO:0008006" key="5">
    <source>
        <dbReference type="Google" id="ProtNLM"/>
    </source>
</evidence>
<dbReference type="Gene3D" id="3.30.390.100">
    <property type="match status" value="1"/>
</dbReference>
<dbReference type="SUPFAM" id="SSF159713">
    <property type="entry name" value="Dhaf3308-like"/>
    <property type="match status" value="1"/>
</dbReference>
<dbReference type="Pfam" id="PF04016">
    <property type="entry name" value="DUF364"/>
    <property type="match status" value="1"/>
</dbReference>
<name>A0A2Z6AUR7_9BACT</name>
<protein>
    <recommendedName>
        <fullName evidence="5">Heavy-metal chelation domain-containing protein</fullName>
    </recommendedName>
</protein>
<dbReference type="Gene3D" id="3.40.50.11590">
    <property type="match status" value="1"/>
</dbReference>
<evidence type="ECO:0000259" key="2">
    <source>
        <dbReference type="Pfam" id="PF13938"/>
    </source>
</evidence>
<feature type="domain" description="Putative heavy-metal chelation" evidence="1">
    <location>
        <begin position="118"/>
        <end position="244"/>
    </location>
</feature>
<sequence length="252" mass="26568">MPQSPKHTTQHRILKDILADLQNAEAPITKISIGSHMVAVSCGDQTGLASCQGSHGLGDLSQPDLSELPPSGLELAQWLLHPPNFIPQAQSLGLAAANALMPEPPILKQTKGQGLILEHGIGRNVVIIGHFPFVEHMRPEFAQLSVLELAPRPGDLPATDARLVLPEADVVAITGTALLNGTLADLLNLCRNDAYILILGPSTPFAPSLFNLGVNALAGARVDDASKVHTGILKGQSFKALNGANALVWQKS</sequence>
<evidence type="ECO:0000259" key="1">
    <source>
        <dbReference type="Pfam" id="PF04016"/>
    </source>
</evidence>
<keyword evidence="4" id="KW-1185">Reference proteome</keyword>
<dbReference type="InterPro" id="IPR007161">
    <property type="entry name" value="DUF364"/>
</dbReference>
<dbReference type="OrthoDB" id="9806942at2"/>
<feature type="domain" description="DUF4213" evidence="2">
    <location>
        <begin position="24"/>
        <end position="101"/>
    </location>
</feature>
<gene>
    <name evidence="3" type="ORF">DFE_0251</name>
</gene>
<evidence type="ECO:0000313" key="4">
    <source>
        <dbReference type="Proteomes" id="UP000269883"/>
    </source>
</evidence>
<dbReference type="EMBL" id="AP017378">
    <property type="protein sequence ID" value="BBD06977.1"/>
    <property type="molecule type" value="Genomic_DNA"/>
</dbReference>